<dbReference type="InterPro" id="IPR038404">
    <property type="entry name" value="TRAP_DctP_sf"/>
</dbReference>
<dbReference type="Pfam" id="PF03480">
    <property type="entry name" value="DctP"/>
    <property type="match status" value="1"/>
</dbReference>
<evidence type="ECO:0000313" key="3">
    <source>
        <dbReference type="Proteomes" id="UP001183222"/>
    </source>
</evidence>
<dbReference type="PANTHER" id="PTHR33376:SF15">
    <property type="entry name" value="BLL6794 PROTEIN"/>
    <property type="match status" value="1"/>
</dbReference>
<dbReference type="Gene3D" id="3.40.190.170">
    <property type="entry name" value="Bacterial extracellular solute-binding protein, family 7"/>
    <property type="match status" value="1"/>
</dbReference>
<dbReference type="EMBL" id="JAVREI010000006">
    <property type="protein sequence ID" value="MDT0276366.1"/>
    <property type="molecule type" value="Genomic_DNA"/>
</dbReference>
<keyword evidence="1" id="KW-0732">Signal</keyword>
<dbReference type="CDD" id="cd13665">
    <property type="entry name" value="PBP2_TRAP_Dctp3_4"/>
    <property type="match status" value="1"/>
</dbReference>
<dbReference type="InterPro" id="IPR018389">
    <property type="entry name" value="DctP_fam"/>
</dbReference>
<dbReference type="Proteomes" id="UP001183222">
    <property type="component" value="Unassembled WGS sequence"/>
</dbReference>
<accession>A0ABU2K853</accession>
<evidence type="ECO:0000313" key="2">
    <source>
        <dbReference type="EMBL" id="MDT0276366.1"/>
    </source>
</evidence>
<dbReference type="PANTHER" id="PTHR33376">
    <property type="match status" value="1"/>
</dbReference>
<dbReference type="NCBIfam" id="NF037995">
    <property type="entry name" value="TRAP_S1"/>
    <property type="match status" value="1"/>
</dbReference>
<gene>
    <name evidence="2" type="ORF">RM425_10695</name>
</gene>
<evidence type="ECO:0000256" key="1">
    <source>
        <dbReference type="ARBA" id="ARBA00022729"/>
    </source>
</evidence>
<proteinExistence type="predicted"/>
<comment type="caution">
    <text evidence="2">The sequence shown here is derived from an EMBL/GenBank/DDBJ whole genome shotgun (WGS) entry which is preliminary data.</text>
</comment>
<dbReference type="RefSeq" id="WP_311345184.1">
    <property type="nucleotide sequence ID" value="NZ_JAVREI010000006.1"/>
</dbReference>
<reference evidence="3" key="1">
    <citation type="submission" date="2023-07" db="EMBL/GenBank/DDBJ databases">
        <title>30 novel species of actinomycetes from the DSMZ collection.</title>
        <authorList>
            <person name="Nouioui I."/>
        </authorList>
    </citation>
    <scope>NUCLEOTIDE SEQUENCE [LARGE SCALE GENOMIC DNA]</scope>
    <source>
        <strain evidence="3">DSM 46792</strain>
    </source>
</reference>
<sequence>MAACGGGGGGGEGGGEESITLSYAFFAPIASFPGVQMEEWAERMDECTDGQVEVEFFPGGSLLGSGDIYDGVSEGVVDIGMDSPAYDVGRFPLSSAVSLPVGFTNAEVASKTFLDLLTEYEPAEFDGYEIVTAFTTEPAYLQTQQPITSRSDLSGRELRAAGAGVPALQALGASPVGMPMPNVAESLQTGVITGYMSSREVLQDFGLAEQVSYVTDYPFGISNSFVAVMDEGRFAELPEDVQQCIQDLRPEMAEFASQYHDQDNVQPALEWAASEHGVETVELEPGEQEAFDETLSQLVDTWVDEVGGDFDPQEVLDRVEELRDQYSAEN</sequence>
<keyword evidence="3" id="KW-1185">Reference proteome</keyword>
<protein>
    <submittedName>
        <fullName evidence="2">TRAP transporter substrate-binding protein</fullName>
    </submittedName>
</protein>
<organism evidence="2 3">
    <name type="scientific">Blastococcus goldschmidtiae</name>
    <dbReference type="NCBI Taxonomy" id="3075546"/>
    <lineage>
        <taxon>Bacteria</taxon>
        <taxon>Bacillati</taxon>
        <taxon>Actinomycetota</taxon>
        <taxon>Actinomycetes</taxon>
        <taxon>Geodermatophilales</taxon>
        <taxon>Geodermatophilaceae</taxon>
        <taxon>Blastococcus</taxon>
    </lineage>
</organism>
<name>A0ABU2K853_9ACTN</name>